<feature type="non-terminal residue" evidence="2">
    <location>
        <position position="1"/>
    </location>
</feature>
<dbReference type="Proteomes" id="UP000824469">
    <property type="component" value="Unassembled WGS sequence"/>
</dbReference>
<keyword evidence="3" id="KW-1185">Reference proteome</keyword>
<feature type="region of interest" description="Disordered" evidence="1">
    <location>
        <begin position="50"/>
        <end position="89"/>
    </location>
</feature>
<proteinExistence type="predicted"/>
<evidence type="ECO:0000313" key="2">
    <source>
        <dbReference type="EMBL" id="KAH9316800.1"/>
    </source>
</evidence>
<reference evidence="2 3" key="1">
    <citation type="journal article" date="2021" name="Nat. Plants">
        <title>The Taxus genome provides insights into paclitaxel biosynthesis.</title>
        <authorList>
            <person name="Xiong X."/>
            <person name="Gou J."/>
            <person name="Liao Q."/>
            <person name="Li Y."/>
            <person name="Zhou Q."/>
            <person name="Bi G."/>
            <person name="Li C."/>
            <person name="Du R."/>
            <person name="Wang X."/>
            <person name="Sun T."/>
            <person name="Guo L."/>
            <person name="Liang H."/>
            <person name="Lu P."/>
            <person name="Wu Y."/>
            <person name="Zhang Z."/>
            <person name="Ro D.K."/>
            <person name="Shang Y."/>
            <person name="Huang S."/>
            <person name="Yan J."/>
        </authorList>
    </citation>
    <scope>NUCLEOTIDE SEQUENCE [LARGE SCALE GENOMIC DNA]</scope>
    <source>
        <strain evidence="2">Ta-2019</strain>
    </source>
</reference>
<accession>A0AA38G7A6</accession>
<dbReference type="AlphaFoldDB" id="A0AA38G7A6"/>
<protein>
    <submittedName>
        <fullName evidence="2">Uncharacterized protein</fullName>
    </submittedName>
</protein>
<feature type="compositionally biased region" description="Acidic residues" evidence="1">
    <location>
        <begin position="72"/>
        <end position="89"/>
    </location>
</feature>
<sequence length="89" mass="9867">QTANVEKLILDVISMNPVSLEIGDIGAALVYLQLKPKLENKKYVENEFTLLGPPKGKHTMENVPASKPTEPIEVDDKEEEHEDIEGLGQ</sequence>
<gene>
    <name evidence="2" type="ORF">KI387_044538</name>
</gene>
<evidence type="ECO:0000313" key="3">
    <source>
        <dbReference type="Proteomes" id="UP000824469"/>
    </source>
</evidence>
<evidence type="ECO:0000256" key="1">
    <source>
        <dbReference type="SAM" id="MobiDB-lite"/>
    </source>
</evidence>
<comment type="caution">
    <text evidence="2">The sequence shown here is derived from an EMBL/GenBank/DDBJ whole genome shotgun (WGS) entry which is preliminary data.</text>
</comment>
<feature type="non-terminal residue" evidence="2">
    <location>
        <position position="89"/>
    </location>
</feature>
<dbReference type="EMBL" id="JAHRHJ020000005">
    <property type="protein sequence ID" value="KAH9316800.1"/>
    <property type="molecule type" value="Genomic_DNA"/>
</dbReference>
<name>A0AA38G7A6_TAXCH</name>
<organism evidence="2 3">
    <name type="scientific">Taxus chinensis</name>
    <name type="common">Chinese yew</name>
    <name type="synonym">Taxus wallichiana var. chinensis</name>
    <dbReference type="NCBI Taxonomy" id="29808"/>
    <lineage>
        <taxon>Eukaryota</taxon>
        <taxon>Viridiplantae</taxon>
        <taxon>Streptophyta</taxon>
        <taxon>Embryophyta</taxon>
        <taxon>Tracheophyta</taxon>
        <taxon>Spermatophyta</taxon>
        <taxon>Pinopsida</taxon>
        <taxon>Pinidae</taxon>
        <taxon>Conifers II</taxon>
        <taxon>Cupressales</taxon>
        <taxon>Taxaceae</taxon>
        <taxon>Taxus</taxon>
    </lineage>
</organism>